<proteinExistence type="predicted"/>
<evidence type="ECO:0000313" key="2">
    <source>
        <dbReference type="Proteomes" id="UP000675379"/>
    </source>
</evidence>
<reference evidence="1" key="1">
    <citation type="submission" date="2021-04" db="EMBL/GenBank/DDBJ databases">
        <title>Proteiniclasticum sedimins sp. nov., an obligate anaerobic bacterium isolated from anaerobic sludge.</title>
        <authorList>
            <person name="Liu J."/>
        </authorList>
    </citation>
    <scope>NUCLEOTIDE SEQUENCE</scope>
    <source>
        <strain evidence="1">BAD-10</strain>
    </source>
</reference>
<accession>A0A941HQV0</accession>
<dbReference type="AlphaFoldDB" id="A0A941HQV0"/>
<dbReference type="RefSeq" id="WP_211802210.1">
    <property type="nucleotide sequence ID" value="NZ_JAGSCS010000014.1"/>
</dbReference>
<comment type="caution">
    <text evidence="1">The sequence shown here is derived from an EMBL/GenBank/DDBJ whole genome shotgun (WGS) entry which is preliminary data.</text>
</comment>
<evidence type="ECO:0000313" key="1">
    <source>
        <dbReference type="EMBL" id="MBR0576791.1"/>
    </source>
</evidence>
<sequence>MNIENAVAKKWKGWNNEPQVIHLFEENEIEKASAIVETLVGLTIEEAKSLLERVSLSFDKVVVIPGDDQTKVVANIHLDVEEVSRMVIAALTKDENNAETDPKTDNRINFSGDPYAPAKLRNKDVLKIIREIAKVKSEVIKIDSVLEEHLAKVSTQNSAL</sequence>
<dbReference type="Proteomes" id="UP000675379">
    <property type="component" value="Unassembled WGS sequence"/>
</dbReference>
<protein>
    <submittedName>
        <fullName evidence="1">Uncharacterized protein</fullName>
    </submittedName>
</protein>
<gene>
    <name evidence="1" type="ORF">KCG48_10645</name>
</gene>
<name>A0A941HQV0_9CLOT</name>
<keyword evidence="2" id="KW-1185">Reference proteome</keyword>
<organism evidence="1 2">
    <name type="scientific">Proteiniclasticum sediminis</name>
    <dbReference type="NCBI Taxonomy" id="2804028"/>
    <lineage>
        <taxon>Bacteria</taxon>
        <taxon>Bacillati</taxon>
        <taxon>Bacillota</taxon>
        <taxon>Clostridia</taxon>
        <taxon>Eubacteriales</taxon>
        <taxon>Clostridiaceae</taxon>
        <taxon>Proteiniclasticum</taxon>
    </lineage>
</organism>
<dbReference type="EMBL" id="JAGSCS010000014">
    <property type="protein sequence ID" value="MBR0576791.1"/>
    <property type="molecule type" value="Genomic_DNA"/>
</dbReference>